<gene>
    <name evidence="6" type="ORF">AB7P39_11650</name>
</gene>
<dbReference type="PROSITE" id="PS00122">
    <property type="entry name" value="CARBOXYLESTERASE_B_1"/>
    <property type="match status" value="1"/>
</dbReference>
<evidence type="ECO:0000256" key="1">
    <source>
        <dbReference type="ARBA" id="ARBA00005964"/>
    </source>
</evidence>
<dbReference type="InterPro" id="IPR050309">
    <property type="entry name" value="Type-B_Carboxylest/Lipase"/>
</dbReference>
<feature type="domain" description="Carboxylesterase type B" evidence="5">
    <location>
        <begin position="10"/>
        <end position="451"/>
    </location>
</feature>
<evidence type="ECO:0000256" key="3">
    <source>
        <dbReference type="RuleBase" id="RU361235"/>
    </source>
</evidence>
<comment type="similarity">
    <text evidence="1 3">Belongs to the type-B carboxylesterase/lipase family.</text>
</comment>
<dbReference type="EMBL" id="JBHLHV010000002">
    <property type="protein sequence ID" value="MFB8893495.1"/>
    <property type="molecule type" value="Genomic_DNA"/>
</dbReference>
<feature type="region of interest" description="Disordered" evidence="4">
    <location>
        <begin position="53"/>
        <end position="75"/>
    </location>
</feature>
<evidence type="ECO:0000256" key="2">
    <source>
        <dbReference type="ARBA" id="ARBA00022801"/>
    </source>
</evidence>
<reference evidence="6 7" key="1">
    <citation type="submission" date="2024-08" db="EMBL/GenBank/DDBJ databases">
        <title>Heavy metals resistant antinobacteria isolated from wastewater.</title>
        <authorList>
            <person name="Roman Ponce B."/>
            <person name="Blanco Mercado M.A."/>
            <person name="Avila Aldana I.N."/>
            <person name="Morales Arrieta S."/>
        </authorList>
    </citation>
    <scope>NUCLEOTIDE SEQUENCE [LARGE SCALE GENOMIC DNA]</scope>
    <source>
        <strain evidence="7">sma-1</strain>
    </source>
</reference>
<dbReference type="InterPro" id="IPR019826">
    <property type="entry name" value="Carboxylesterase_B_AS"/>
</dbReference>
<comment type="caution">
    <text evidence="6">The sequence shown here is derived from an EMBL/GenBank/DDBJ whole genome shotgun (WGS) entry which is preliminary data.</text>
</comment>
<sequence>MPEEVVSDEARVSVGGGELRGSRLNGVDRYLGIPYAKPPVGERRFRVAEPVDPWDGERDATRFGPTAPQTPYPGDLGELLTVPTIDGDDILTVNVWAPVGAADAPVVLWLHGGALERGAAAQTIYDGTTFARDGIVFVSANYRLGVEGFSVLDGVPLNLGLRDAAAALRWVSDEIHAFGGDPARITLMGESAGGALVAALVSEPGSRALVSGAIIQSGPLEAVEPDKARRASDAIARELGIPTTREAFAATSTADLLSARSRASAGSSPLRGAPGFVLALDEESLPEVPEVALTSADLPVMIGTNTDEYRLWLTPDAIARIGRLKAWVARRAMGVSERAARSVARAFPGASPGEVLGQLLTDRLLRAPATRVARARTAPTFVYEFAWRSPVRGLDAAHALEIGFAFDRLSDPEALLLAGPDAPADLARDMHAAWVAFIRAGDPGWPQFSPSRMTRIWDATSRDLPQRRVEVIDALS</sequence>
<organism evidence="6 7">
    <name type="scientific">Microbacterium plantarum</name>
    <dbReference type="NCBI Taxonomy" id="1816425"/>
    <lineage>
        <taxon>Bacteria</taxon>
        <taxon>Bacillati</taxon>
        <taxon>Actinomycetota</taxon>
        <taxon>Actinomycetes</taxon>
        <taxon>Micrococcales</taxon>
        <taxon>Microbacteriaceae</taxon>
        <taxon>Microbacterium</taxon>
    </lineage>
</organism>
<dbReference type="PANTHER" id="PTHR11559">
    <property type="entry name" value="CARBOXYLESTERASE"/>
    <property type="match status" value="1"/>
</dbReference>
<protein>
    <recommendedName>
        <fullName evidence="3">Carboxylic ester hydrolase</fullName>
        <ecNumber evidence="3">3.1.1.-</ecNumber>
    </recommendedName>
</protein>
<dbReference type="InterPro" id="IPR002018">
    <property type="entry name" value="CarbesteraseB"/>
</dbReference>
<keyword evidence="2 3" id="KW-0378">Hydrolase</keyword>
<evidence type="ECO:0000313" key="7">
    <source>
        <dbReference type="Proteomes" id="UP001589643"/>
    </source>
</evidence>
<dbReference type="Proteomes" id="UP001589643">
    <property type="component" value="Unassembled WGS sequence"/>
</dbReference>
<keyword evidence="7" id="KW-1185">Reference proteome</keyword>
<dbReference type="Gene3D" id="3.40.50.1820">
    <property type="entry name" value="alpha/beta hydrolase"/>
    <property type="match status" value="1"/>
</dbReference>
<dbReference type="Pfam" id="PF00135">
    <property type="entry name" value="COesterase"/>
    <property type="match status" value="1"/>
</dbReference>
<evidence type="ECO:0000256" key="4">
    <source>
        <dbReference type="SAM" id="MobiDB-lite"/>
    </source>
</evidence>
<evidence type="ECO:0000259" key="5">
    <source>
        <dbReference type="Pfam" id="PF00135"/>
    </source>
</evidence>
<dbReference type="SUPFAM" id="SSF53474">
    <property type="entry name" value="alpha/beta-Hydrolases"/>
    <property type="match status" value="1"/>
</dbReference>
<dbReference type="RefSeq" id="WP_378719142.1">
    <property type="nucleotide sequence ID" value="NZ_JBHLHV010000002.1"/>
</dbReference>
<dbReference type="InterPro" id="IPR029058">
    <property type="entry name" value="AB_hydrolase_fold"/>
</dbReference>
<name>A0ABV5EU62_9MICO</name>
<accession>A0ABV5EU62</accession>
<evidence type="ECO:0000313" key="6">
    <source>
        <dbReference type="EMBL" id="MFB8893495.1"/>
    </source>
</evidence>
<proteinExistence type="inferred from homology"/>
<dbReference type="EC" id="3.1.1.-" evidence="3"/>